<reference evidence="3 4" key="1">
    <citation type="journal article" date="2006" name="Nature">
        <title>Global trends of whole-genome duplications revealed by the ciliate Paramecium tetraurelia.</title>
        <authorList>
            <consortium name="Genoscope"/>
            <person name="Aury J.-M."/>
            <person name="Jaillon O."/>
            <person name="Duret L."/>
            <person name="Noel B."/>
            <person name="Jubin C."/>
            <person name="Porcel B.M."/>
            <person name="Segurens B."/>
            <person name="Daubin V."/>
            <person name="Anthouard V."/>
            <person name="Aiach N."/>
            <person name="Arnaiz O."/>
            <person name="Billaut A."/>
            <person name="Beisson J."/>
            <person name="Blanc I."/>
            <person name="Bouhouche K."/>
            <person name="Camara F."/>
            <person name="Duharcourt S."/>
            <person name="Guigo R."/>
            <person name="Gogendeau D."/>
            <person name="Katinka M."/>
            <person name="Keller A.-M."/>
            <person name="Kissmehl R."/>
            <person name="Klotz C."/>
            <person name="Koll F."/>
            <person name="Le Moue A."/>
            <person name="Lepere C."/>
            <person name="Malinsky S."/>
            <person name="Nowacki M."/>
            <person name="Nowak J.K."/>
            <person name="Plattner H."/>
            <person name="Poulain J."/>
            <person name="Ruiz F."/>
            <person name="Serrano V."/>
            <person name="Zagulski M."/>
            <person name="Dessen P."/>
            <person name="Betermier M."/>
            <person name="Weissenbach J."/>
            <person name="Scarpelli C."/>
            <person name="Schachter V."/>
            <person name="Sperling L."/>
            <person name="Meyer E."/>
            <person name="Cohen J."/>
            <person name="Wincker P."/>
        </authorList>
    </citation>
    <scope>NUCLEOTIDE SEQUENCE [LARGE SCALE GENOMIC DNA]</scope>
    <source>
        <strain evidence="3 4">Stock d4-2</strain>
    </source>
</reference>
<proteinExistence type="predicted"/>
<dbReference type="SUPFAM" id="SSF82185">
    <property type="entry name" value="Histone H3 K4-specific methyltransferase SET7/9 N-terminal domain"/>
    <property type="match status" value="2"/>
</dbReference>
<keyword evidence="4" id="KW-1185">Reference proteome</keyword>
<evidence type="ECO:0000256" key="1">
    <source>
        <dbReference type="ARBA" id="ARBA00022737"/>
    </source>
</evidence>
<dbReference type="InterPro" id="IPR000719">
    <property type="entry name" value="Prot_kinase_dom"/>
</dbReference>
<sequence length="711" mass="83054">MGVQQSDNNEAPPFLSHMKMIYDKGNYKVYENDKNQKFDYQEFKSSQNSFKNELEVAQEIQNQNFQGIAKIEQISLQQSEKWLIKYTTLCILTEHPIYSLREYLQKKDKSLSNQQITELLVSITGAQNQLGMKKQYLGFDNIYTSDGNVWKLKPFFESESPYQRLMKYKAEKTPNFELDSFPAPEEFEGKVCDTDRVQIFGLGMIMLELITKQKSKDIYLEYKLNDSLLLQRVQQVQTLKQQFSGNLIDIIIEMLDTDLVRRPNFQQLIKTLKSPSSKIVFIQTKLDALREIPKLNILDSVRYFGQNDFNENEEQQISQAIEETQTQISNSIQKMKQELQNIQNPQTIDEQNGYKYRGQIVNNLYEGKGRLYSKSGVLIYEGEFVQGYFHNLGIQYYQNAVSLKDSYDIQNCKNIMKYAKQYEGSFRMGYKHGKGKLILTNGEYFCGEFKNDEIDGGGQFVKKLKEKIIGVWNHGILKSTPGFQKELISFRSPEFVNQSQISEDNSKQQLGLDNPDLMTNHQENLKVKISSIDSVMSKLQTCKNQLEGQIKAYSQYFSHQQQQNRKDHKIYYDEAKTKLKYEGQLFTGQMHGRGTLYFEDEQIKYQGDFVNGKFEGFGFLMNENQDKQMHINYQDLRDFDQKQYWIKYQGTFLKGELQGQGCLYFIDKSELVGFFEKNQVHGEGNLKRPSQEDVYAVWQNGILQKELKGKL</sequence>
<dbReference type="SUPFAM" id="SSF56112">
    <property type="entry name" value="Protein kinase-like (PK-like)"/>
    <property type="match status" value="1"/>
</dbReference>
<feature type="domain" description="Protein kinase" evidence="2">
    <location>
        <begin position="15"/>
        <end position="282"/>
    </location>
</feature>
<dbReference type="RefSeq" id="XP_001447995.1">
    <property type="nucleotide sequence ID" value="XM_001447958.1"/>
</dbReference>
<gene>
    <name evidence="3" type="ORF">GSPATT00015475001</name>
</gene>
<dbReference type="Pfam" id="PF07714">
    <property type="entry name" value="PK_Tyr_Ser-Thr"/>
    <property type="match status" value="1"/>
</dbReference>
<accession>A0DC31</accession>
<dbReference type="InParanoid" id="A0DC31"/>
<dbReference type="OrthoDB" id="297221at2759"/>
<dbReference type="Gene3D" id="1.10.510.10">
    <property type="entry name" value="Transferase(Phosphotransferase) domain 1"/>
    <property type="match status" value="1"/>
</dbReference>
<dbReference type="Proteomes" id="UP000000600">
    <property type="component" value="Unassembled WGS sequence"/>
</dbReference>
<dbReference type="Pfam" id="PF02493">
    <property type="entry name" value="MORN"/>
    <property type="match status" value="6"/>
</dbReference>
<dbReference type="SMART" id="SM00698">
    <property type="entry name" value="MORN"/>
    <property type="match status" value="6"/>
</dbReference>
<dbReference type="EMBL" id="CT868374">
    <property type="protein sequence ID" value="CAK80598.1"/>
    <property type="molecule type" value="Genomic_DNA"/>
</dbReference>
<dbReference type="AlphaFoldDB" id="A0DC31"/>
<dbReference type="GeneID" id="5033780"/>
<evidence type="ECO:0000313" key="3">
    <source>
        <dbReference type="EMBL" id="CAK80598.1"/>
    </source>
</evidence>
<dbReference type="PROSITE" id="PS50011">
    <property type="entry name" value="PROTEIN_KINASE_DOM"/>
    <property type="match status" value="1"/>
</dbReference>
<evidence type="ECO:0000259" key="2">
    <source>
        <dbReference type="PROSITE" id="PS50011"/>
    </source>
</evidence>
<name>A0DC31_PARTE</name>
<dbReference type="InterPro" id="IPR011009">
    <property type="entry name" value="Kinase-like_dom_sf"/>
</dbReference>
<dbReference type="GO" id="GO:0004672">
    <property type="term" value="F:protein kinase activity"/>
    <property type="evidence" value="ECO:0007669"/>
    <property type="project" value="InterPro"/>
</dbReference>
<protein>
    <recommendedName>
        <fullName evidence="2">Protein kinase domain-containing protein</fullName>
    </recommendedName>
</protein>
<dbReference type="KEGG" id="ptm:GSPATT00015475001"/>
<keyword evidence="1" id="KW-0677">Repeat</keyword>
<dbReference type="InterPro" id="IPR001245">
    <property type="entry name" value="Ser-Thr/Tyr_kinase_cat_dom"/>
</dbReference>
<organism evidence="3 4">
    <name type="scientific">Paramecium tetraurelia</name>
    <dbReference type="NCBI Taxonomy" id="5888"/>
    <lineage>
        <taxon>Eukaryota</taxon>
        <taxon>Sar</taxon>
        <taxon>Alveolata</taxon>
        <taxon>Ciliophora</taxon>
        <taxon>Intramacronucleata</taxon>
        <taxon>Oligohymenophorea</taxon>
        <taxon>Peniculida</taxon>
        <taxon>Parameciidae</taxon>
        <taxon>Paramecium</taxon>
    </lineage>
</organism>
<dbReference type="eggNOG" id="KOG0229">
    <property type="taxonomic scope" value="Eukaryota"/>
</dbReference>
<dbReference type="STRING" id="5888.A0DC31"/>
<dbReference type="Gene3D" id="2.20.110.10">
    <property type="entry name" value="Histone H3 K4-specific methyltransferase SET7/9 N-terminal domain"/>
    <property type="match status" value="3"/>
</dbReference>
<dbReference type="PANTHER" id="PTHR23084:SF263">
    <property type="entry name" value="MORN REPEAT-CONTAINING PROTEIN 1"/>
    <property type="match status" value="1"/>
</dbReference>
<dbReference type="GO" id="GO:0005524">
    <property type="term" value="F:ATP binding"/>
    <property type="evidence" value="ECO:0007669"/>
    <property type="project" value="InterPro"/>
</dbReference>
<dbReference type="InterPro" id="IPR003409">
    <property type="entry name" value="MORN"/>
</dbReference>
<dbReference type="PANTHER" id="PTHR23084">
    <property type="entry name" value="PHOSPHATIDYLINOSITOL-4-PHOSPHATE 5-KINASE RELATED"/>
    <property type="match status" value="1"/>
</dbReference>
<dbReference type="OMA" id="EYFCGEF"/>
<evidence type="ECO:0000313" key="4">
    <source>
        <dbReference type="Proteomes" id="UP000000600"/>
    </source>
</evidence>
<dbReference type="HOGENOM" id="CLU_476916_0_0_1"/>